<reference evidence="10" key="1">
    <citation type="submission" date="2020-12" db="EMBL/GenBank/DDBJ databases">
        <title>Geomonas sp. Red875, isolated from river sediment.</title>
        <authorList>
            <person name="Xu Z."/>
            <person name="Zhang Z."/>
            <person name="Masuda Y."/>
            <person name="Itoh H."/>
            <person name="Senoo K."/>
        </authorList>
    </citation>
    <scope>NUCLEOTIDE SEQUENCE</scope>
    <source>
        <strain evidence="10">Red875</strain>
    </source>
</reference>
<evidence type="ECO:0000256" key="2">
    <source>
        <dbReference type="ARBA" id="ARBA00012438"/>
    </source>
</evidence>
<feature type="transmembrane region" description="Helical" evidence="8">
    <location>
        <begin position="83"/>
        <end position="104"/>
    </location>
</feature>
<dbReference type="Pfam" id="PF00512">
    <property type="entry name" value="HisKA"/>
    <property type="match status" value="1"/>
</dbReference>
<evidence type="ECO:0000256" key="7">
    <source>
        <dbReference type="SAM" id="MobiDB-lite"/>
    </source>
</evidence>
<keyword evidence="11" id="KW-1185">Reference proteome</keyword>
<feature type="transmembrane region" description="Helical" evidence="8">
    <location>
        <begin position="31"/>
        <end position="48"/>
    </location>
</feature>
<protein>
    <recommendedName>
        <fullName evidence="2">histidine kinase</fullName>
        <ecNumber evidence="2">2.7.13.3</ecNumber>
    </recommendedName>
</protein>
<keyword evidence="8" id="KW-0812">Transmembrane</keyword>
<evidence type="ECO:0000313" key="11">
    <source>
        <dbReference type="Proteomes" id="UP000636888"/>
    </source>
</evidence>
<dbReference type="SMART" id="SM00388">
    <property type="entry name" value="HisKA"/>
    <property type="match status" value="1"/>
</dbReference>
<feature type="compositionally biased region" description="Basic and acidic residues" evidence="7">
    <location>
        <begin position="380"/>
        <end position="399"/>
    </location>
</feature>
<dbReference type="Gene3D" id="1.10.287.130">
    <property type="match status" value="1"/>
</dbReference>
<accession>A0A8J7JCV5</accession>
<evidence type="ECO:0000256" key="5">
    <source>
        <dbReference type="ARBA" id="ARBA00022777"/>
    </source>
</evidence>
<dbReference type="SUPFAM" id="SSF47384">
    <property type="entry name" value="Homodimeric domain of signal transducing histidine kinase"/>
    <property type="match status" value="1"/>
</dbReference>
<keyword evidence="8" id="KW-0472">Membrane</keyword>
<evidence type="ECO:0000256" key="3">
    <source>
        <dbReference type="ARBA" id="ARBA00022553"/>
    </source>
</evidence>
<dbReference type="FunFam" id="3.30.565.10:FF:000006">
    <property type="entry name" value="Sensor histidine kinase WalK"/>
    <property type="match status" value="1"/>
</dbReference>
<keyword evidence="3" id="KW-0597">Phosphoprotein</keyword>
<dbReference type="Proteomes" id="UP000636888">
    <property type="component" value="Unassembled WGS sequence"/>
</dbReference>
<dbReference type="PRINTS" id="PR00344">
    <property type="entry name" value="BCTRLSENSOR"/>
</dbReference>
<dbReference type="PANTHER" id="PTHR42878:SF15">
    <property type="entry name" value="BACTERIOPHYTOCHROME"/>
    <property type="match status" value="1"/>
</dbReference>
<feature type="transmembrane region" description="Helical" evidence="8">
    <location>
        <begin position="55"/>
        <end position="77"/>
    </location>
</feature>
<dbReference type="EC" id="2.7.13.3" evidence="2"/>
<dbReference type="PANTHER" id="PTHR42878">
    <property type="entry name" value="TWO-COMPONENT HISTIDINE KINASE"/>
    <property type="match status" value="1"/>
</dbReference>
<dbReference type="InterPro" id="IPR004358">
    <property type="entry name" value="Sig_transdc_His_kin-like_C"/>
</dbReference>
<dbReference type="InterPro" id="IPR003661">
    <property type="entry name" value="HisK_dim/P_dom"/>
</dbReference>
<evidence type="ECO:0000259" key="9">
    <source>
        <dbReference type="PROSITE" id="PS50109"/>
    </source>
</evidence>
<keyword evidence="6" id="KW-0175">Coiled coil</keyword>
<keyword evidence="8" id="KW-1133">Transmembrane helix</keyword>
<dbReference type="SMART" id="SM00387">
    <property type="entry name" value="HATPase_c"/>
    <property type="match status" value="1"/>
</dbReference>
<evidence type="ECO:0000256" key="8">
    <source>
        <dbReference type="SAM" id="Phobius"/>
    </source>
</evidence>
<dbReference type="InterPro" id="IPR005467">
    <property type="entry name" value="His_kinase_dom"/>
</dbReference>
<dbReference type="EMBL" id="JAEMHM010000001">
    <property type="protein sequence ID" value="MBJ6723099.1"/>
    <property type="molecule type" value="Genomic_DNA"/>
</dbReference>
<evidence type="ECO:0000256" key="6">
    <source>
        <dbReference type="SAM" id="Coils"/>
    </source>
</evidence>
<dbReference type="GO" id="GO:0000156">
    <property type="term" value="F:phosphorelay response regulator activity"/>
    <property type="evidence" value="ECO:0007669"/>
    <property type="project" value="TreeGrafter"/>
</dbReference>
<dbReference type="InterPro" id="IPR036097">
    <property type="entry name" value="HisK_dim/P_sf"/>
</dbReference>
<keyword evidence="4" id="KW-0808">Transferase</keyword>
<dbReference type="PROSITE" id="PS50109">
    <property type="entry name" value="HIS_KIN"/>
    <property type="match status" value="1"/>
</dbReference>
<dbReference type="InterPro" id="IPR036890">
    <property type="entry name" value="HATPase_C_sf"/>
</dbReference>
<dbReference type="InterPro" id="IPR003594">
    <property type="entry name" value="HATPase_dom"/>
</dbReference>
<dbReference type="RefSeq" id="WP_199381949.1">
    <property type="nucleotide sequence ID" value="NZ_JAEMHM010000001.1"/>
</dbReference>
<feature type="domain" description="Histidine kinase" evidence="9">
    <location>
        <begin position="146"/>
        <end position="359"/>
    </location>
</feature>
<comment type="catalytic activity">
    <reaction evidence="1">
        <text>ATP + protein L-histidine = ADP + protein N-phospho-L-histidine.</text>
        <dbReference type="EC" id="2.7.13.3"/>
    </reaction>
</comment>
<name>A0A8J7JCV5_9BACT</name>
<evidence type="ECO:0000256" key="4">
    <source>
        <dbReference type="ARBA" id="ARBA00022679"/>
    </source>
</evidence>
<feature type="coiled-coil region" evidence="6">
    <location>
        <begin position="109"/>
        <end position="139"/>
    </location>
</feature>
<feature type="transmembrane region" description="Helical" evidence="8">
    <location>
        <begin position="7"/>
        <end position="25"/>
    </location>
</feature>
<dbReference type="AlphaFoldDB" id="A0A8J7JCV5"/>
<evidence type="ECO:0000313" key="10">
    <source>
        <dbReference type="EMBL" id="MBJ6723099.1"/>
    </source>
</evidence>
<gene>
    <name evidence="10" type="ORF">JFN93_00130</name>
</gene>
<organism evidence="10 11">
    <name type="scientific">Geomesophilobacter sediminis</name>
    <dbReference type="NCBI Taxonomy" id="2798584"/>
    <lineage>
        <taxon>Bacteria</taxon>
        <taxon>Pseudomonadati</taxon>
        <taxon>Thermodesulfobacteriota</taxon>
        <taxon>Desulfuromonadia</taxon>
        <taxon>Geobacterales</taxon>
        <taxon>Geobacteraceae</taxon>
        <taxon>Geomesophilobacter</taxon>
    </lineage>
</organism>
<keyword evidence="5" id="KW-0418">Kinase</keyword>
<dbReference type="Pfam" id="PF02518">
    <property type="entry name" value="HATPase_c"/>
    <property type="match status" value="1"/>
</dbReference>
<sequence>MTTRAQSSLFTLVLPIILIGVIGSLDYRLGFGFNLFPLYLVPLAIVAWQRRMAEIVSVSLLAGMVIILKVFLTKHLYAHLFFWYWDAVVKVTLLVLFGLGLGRIRQMHLLQQKQNIARITELNMSLQRQVERLTEANRENAEVSYTISHDLRAPIRHILGFVELLAARNRDLDPKSRHYLKVIAQSATKMGNQIDGLLAFSQLGRTELLLQRTDLDATVHRIVEQLSEREPGRAIAWEIAPLPDVVGDPDMLRMAFYNLIANAVKFTRSRPRATIAIGTVEDPAETVIYVKDNGVGFDMRYRNKLFGMFQRLHPGEGFEGTGIGLAHVRRIIERHGGRIWAEGSVDGGATFWLSLPRVAAGAPAPNRAGTSTTNARGRLSHGETKANRENNDASRREIV</sequence>
<dbReference type="GO" id="GO:0000155">
    <property type="term" value="F:phosphorelay sensor kinase activity"/>
    <property type="evidence" value="ECO:0007669"/>
    <property type="project" value="InterPro"/>
</dbReference>
<dbReference type="InterPro" id="IPR050351">
    <property type="entry name" value="BphY/WalK/GraS-like"/>
</dbReference>
<feature type="region of interest" description="Disordered" evidence="7">
    <location>
        <begin position="362"/>
        <end position="399"/>
    </location>
</feature>
<dbReference type="SUPFAM" id="SSF55874">
    <property type="entry name" value="ATPase domain of HSP90 chaperone/DNA topoisomerase II/histidine kinase"/>
    <property type="match status" value="1"/>
</dbReference>
<dbReference type="GO" id="GO:0007234">
    <property type="term" value="P:osmosensory signaling via phosphorelay pathway"/>
    <property type="evidence" value="ECO:0007669"/>
    <property type="project" value="TreeGrafter"/>
</dbReference>
<dbReference type="CDD" id="cd00082">
    <property type="entry name" value="HisKA"/>
    <property type="match status" value="1"/>
</dbReference>
<comment type="caution">
    <text evidence="10">The sequence shown here is derived from an EMBL/GenBank/DDBJ whole genome shotgun (WGS) entry which is preliminary data.</text>
</comment>
<evidence type="ECO:0000256" key="1">
    <source>
        <dbReference type="ARBA" id="ARBA00000085"/>
    </source>
</evidence>
<dbReference type="Gene3D" id="3.30.565.10">
    <property type="entry name" value="Histidine kinase-like ATPase, C-terminal domain"/>
    <property type="match status" value="1"/>
</dbReference>
<dbReference type="GO" id="GO:0030295">
    <property type="term" value="F:protein kinase activator activity"/>
    <property type="evidence" value="ECO:0007669"/>
    <property type="project" value="TreeGrafter"/>
</dbReference>
<proteinExistence type="predicted"/>